<accession>A0ABW4X1L6</accession>
<feature type="domain" description="4Fe4S-binding SPASM" evidence="1">
    <location>
        <begin position="256"/>
        <end position="313"/>
    </location>
</feature>
<dbReference type="SUPFAM" id="SSF102114">
    <property type="entry name" value="Radical SAM enzymes"/>
    <property type="match status" value="1"/>
</dbReference>
<dbReference type="PANTHER" id="PTHR11228">
    <property type="entry name" value="RADICAL SAM DOMAIN PROTEIN"/>
    <property type="match status" value="1"/>
</dbReference>
<dbReference type="RefSeq" id="WP_229962964.1">
    <property type="nucleotide sequence ID" value="NZ_JAJJWI010000040.1"/>
</dbReference>
<evidence type="ECO:0000313" key="3">
    <source>
        <dbReference type="Proteomes" id="UP001597369"/>
    </source>
</evidence>
<dbReference type="InterPro" id="IPR058240">
    <property type="entry name" value="rSAM_sf"/>
</dbReference>
<gene>
    <name evidence="2" type="primary">gwsS</name>
    <name evidence="2" type="ORF">ACFSKU_14825</name>
</gene>
<proteinExistence type="predicted"/>
<keyword evidence="3" id="KW-1185">Reference proteome</keyword>
<name>A0ABW4X1L6_9BACT</name>
<protein>
    <submittedName>
        <fullName evidence="2">Grasp-with-spasm system SPASM domain peptide maturase</fullName>
    </submittedName>
</protein>
<sequence>MISLEQHTDHYFYLYANCFVTRGFSRSTIIDVAHKNLYFIDNAYCDLISRFRVDKIGAVINSFEAQKDVTYFLEFLNFLQANNLGTFVQDITLFPAISLDWDHPSKVTNAIIDSRNINHDFEDILKQLDDLGCLDVQLRFYEKTEISYLESILELTAPTAITAVQMIIRYNALIDSMDYHRLVKKYPVLDLIIVYGSPENKFLEQHDDVREVFKKVLFTTQAVDSCASCGTINLRSMSIPDSVQGYAENVRHNSCLNRKVSVDENGDIKNCPSLPRSFGNVKDTPIARVLEDKDFIKAWNISKESITVCKDCEFRNICSDCRAYTSIPGDILSKPAKCTYDPYLANFA</sequence>
<dbReference type="InterPro" id="IPR026497">
    <property type="entry name" value="GRASP-with-SPASM"/>
</dbReference>
<dbReference type="InterPro" id="IPR050377">
    <property type="entry name" value="Radical_SAM_PqqE_MftC-like"/>
</dbReference>
<dbReference type="NCBIfam" id="TIGR04085">
    <property type="entry name" value="rSAM_more_4Fe4S"/>
    <property type="match status" value="1"/>
</dbReference>
<dbReference type="InterPro" id="IPR023885">
    <property type="entry name" value="4Fe4S-binding_SPASM_dom"/>
</dbReference>
<comment type="caution">
    <text evidence="2">The sequence shown here is derived from an EMBL/GenBank/DDBJ whole genome shotgun (WGS) entry which is preliminary data.</text>
</comment>
<dbReference type="NCBIfam" id="TIGR04193">
    <property type="entry name" value="SPASM_w_grasp"/>
    <property type="match status" value="1"/>
</dbReference>
<organism evidence="2 3">
    <name type="scientific">Pontibacter silvestris</name>
    <dbReference type="NCBI Taxonomy" id="2305183"/>
    <lineage>
        <taxon>Bacteria</taxon>
        <taxon>Pseudomonadati</taxon>
        <taxon>Bacteroidota</taxon>
        <taxon>Cytophagia</taxon>
        <taxon>Cytophagales</taxon>
        <taxon>Hymenobacteraceae</taxon>
        <taxon>Pontibacter</taxon>
    </lineage>
</organism>
<dbReference type="Gene3D" id="3.20.20.70">
    <property type="entry name" value="Aldolase class I"/>
    <property type="match status" value="1"/>
</dbReference>
<dbReference type="EMBL" id="JBHUHV010000048">
    <property type="protein sequence ID" value="MFD2068165.1"/>
    <property type="molecule type" value="Genomic_DNA"/>
</dbReference>
<reference evidence="3" key="1">
    <citation type="journal article" date="2019" name="Int. J. Syst. Evol. Microbiol.">
        <title>The Global Catalogue of Microorganisms (GCM) 10K type strain sequencing project: providing services to taxonomists for standard genome sequencing and annotation.</title>
        <authorList>
            <consortium name="The Broad Institute Genomics Platform"/>
            <consortium name="The Broad Institute Genome Sequencing Center for Infectious Disease"/>
            <person name="Wu L."/>
            <person name="Ma J."/>
        </authorList>
    </citation>
    <scope>NUCLEOTIDE SEQUENCE [LARGE SCALE GENOMIC DNA]</scope>
    <source>
        <strain evidence="3">JCM 16545</strain>
    </source>
</reference>
<dbReference type="Proteomes" id="UP001597369">
    <property type="component" value="Unassembled WGS sequence"/>
</dbReference>
<dbReference type="PANTHER" id="PTHR11228:SF27">
    <property type="entry name" value="GLYCYL-RADICAL ENZYME ACTIVATING ENZYME MJ1227-RELATED"/>
    <property type="match status" value="1"/>
</dbReference>
<evidence type="ECO:0000313" key="2">
    <source>
        <dbReference type="EMBL" id="MFD2068165.1"/>
    </source>
</evidence>
<dbReference type="Pfam" id="PF13186">
    <property type="entry name" value="SPASM"/>
    <property type="match status" value="1"/>
</dbReference>
<evidence type="ECO:0000259" key="1">
    <source>
        <dbReference type="Pfam" id="PF13186"/>
    </source>
</evidence>
<dbReference type="InterPro" id="IPR013785">
    <property type="entry name" value="Aldolase_TIM"/>
</dbReference>